<evidence type="ECO:0000313" key="1">
    <source>
        <dbReference type="EMBL" id="KAJ7760122.1"/>
    </source>
</evidence>
<dbReference type="Proteomes" id="UP001215280">
    <property type="component" value="Unassembled WGS sequence"/>
</dbReference>
<name>A0AAD7NFL6_9AGAR</name>
<dbReference type="EMBL" id="JARJLG010000050">
    <property type="protein sequence ID" value="KAJ7760122.1"/>
    <property type="molecule type" value="Genomic_DNA"/>
</dbReference>
<sequence length="209" mass="23399">MECASNQEHPCRWAAARTDQVEDGILVNLLVVVQVADREPNVRIGHQGPEELSRRWIGKLSRIFTKNTLIVQAGDDGAKVRVDLDGKFFEGGEKQRLHEYGGESLLTERETARQDGNDDLTFDEVLRETQSIGLVDTIVCALEARELCPGKVTEKRWIVRISVDAGGKTDHLSALAGACTSLYKYQKLTSRQAHKSCRKNDKFGKTKKF</sequence>
<comment type="caution">
    <text evidence="1">The sequence shown here is derived from an EMBL/GenBank/DDBJ whole genome shotgun (WGS) entry which is preliminary data.</text>
</comment>
<accession>A0AAD7NFL6</accession>
<evidence type="ECO:0000313" key="2">
    <source>
        <dbReference type="Proteomes" id="UP001215280"/>
    </source>
</evidence>
<protein>
    <submittedName>
        <fullName evidence="1">Uncharacterized protein</fullName>
    </submittedName>
</protein>
<reference evidence="1" key="1">
    <citation type="submission" date="2023-03" db="EMBL/GenBank/DDBJ databases">
        <title>Massive genome expansion in bonnet fungi (Mycena s.s.) driven by repeated elements and novel gene families across ecological guilds.</title>
        <authorList>
            <consortium name="Lawrence Berkeley National Laboratory"/>
            <person name="Harder C.B."/>
            <person name="Miyauchi S."/>
            <person name="Viragh M."/>
            <person name="Kuo A."/>
            <person name="Thoen E."/>
            <person name="Andreopoulos B."/>
            <person name="Lu D."/>
            <person name="Skrede I."/>
            <person name="Drula E."/>
            <person name="Henrissat B."/>
            <person name="Morin E."/>
            <person name="Kohler A."/>
            <person name="Barry K."/>
            <person name="LaButti K."/>
            <person name="Morin E."/>
            <person name="Salamov A."/>
            <person name="Lipzen A."/>
            <person name="Mereny Z."/>
            <person name="Hegedus B."/>
            <person name="Baldrian P."/>
            <person name="Stursova M."/>
            <person name="Weitz H."/>
            <person name="Taylor A."/>
            <person name="Grigoriev I.V."/>
            <person name="Nagy L.G."/>
            <person name="Martin F."/>
            <person name="Kauserud H."/>
        </authorList>
    </citation>
    <scope>NUCLEOTIDE SEQUENCE</scope>
    <source>
        <strain evidence="1">CBHHK188m</strain>
    </source>
</reference>
<keyword evidence="2" id="KW-1185">Reference proteome</keyword>
<gene>
    <name evidence="1" type="ORF">DFH07DRAFT_940045</name>
</gene>
<proteinExistence type="predicted"/>
<dbReference type="AlphaFoldDB" id="A0AAD7NFL6"/>
<organism evidence="1 2">
    <name type="scientific">Mycena maculata</name>
    <dbReference type="NCBI Taxonomy" id="230809"/>
    <lineage>
        <taxon>Eukaryota</taxon>
        <taxon>Fungi</taxon>
        <taxon>Dikarya</taxon>
        <taxon>Basidiomycota</taxon>
        <taxon>Agaricomycotina</taxon>
        <taxon>Agaricomycetes</taxon>
        <taxon>Agaricomycetidae</taxon>
        <taxon>Agaricales</taxon>
        <taxon>Marasmiineae</taxon>
        <taxon>Mycenaceae</taxon>
        <taxon>Mycena</taxon>
    </lineage>
</organism>